<gene>
    <name evidence="1" type="ORF">NP777_25560</name>
</gene>
<dbReference type="RefSeq" id="WP_256652536.1">
    <property type="nucleotide sequence ID" value="NZ_JANIAA010000019.1"/>
</dbReference>
<dbReference type="EMBL" id="JANIAA010000019">
    <property type="protein sequence ID" value="MCQ8191579.1"/>
    <property type="molecule type" value="Genomic_DNA"/>
</dbReference>
<evidence type="ECO:0000313" key="1">
    <source>
        <dbReference type="EMBL" id="MCQ8191579.1"/>
    </source>
</evidence>
<comment type="caution">
    <text evidence="1">The sequence shown here is derived from an EMBL/GenBank/DDBJ whole genome shotgun (WGS) entry which is preliminary data.</text>
</comment>
<keyword evidence="2" id="KW-1185">Reference proteome</keyword>
<dbReference type="Pfam" id="PF19420">
    <property type="entry name" value="DDAH_eukar"/>
    <property type="match status" value="1"/>
</dbReference>
<accession>A0ABT1V450</accession>
<dbReference type="Gene3D" id="3.75.10.10">
    <property type="entry name" value="L-arginine/glycine Amidinotransferase, Chain A"/>
    <property type="match status" value="1"/>
</dbReference>
<sequence length="270" mass="29435">MNRDLLMSDATHFRISYEINPYMDRSCQPDSGAALAEHEAIAAAHRSAGRTVRTMKSAPECPDMVYTANGAFVCDRRAVLGNPPAARLEEIPYFHSWLKENEFDVFDAPYAFSGQGDALVCGRFLLTGYGRRTDRRMHGFLAELFGHEVVPLRTVSEKWYDLDLAVAVIDEHTLAYHPPALETESRGRLKDLGLELIEVGAEDAQAFALNLVSDGTTVTMTRGAPRLGAVLRERGLTVVDLDTTELRKGGGGVRCTALTLDNPGPPGAAG</sequence>
<dbReference type="Proteomes" id="UP001204746">
    <property type="component" value="Unassembled WGS sequence"/>
</dbReference>
<reference evidence="1 2" key="1">
    <citation type="submission" date="2022-07" db="EMBL/GenBank/DDBJ databases">
        <authorList>
            <person name="Phongsopitanun W."/>
            <person name="Tanasupawat S."/>
        </authorList>
    </citation>
    <scope>NUCLEOTIDE SEQUENCE [LARGE SCALE GENOMIC DNA]</scope>
    <source>
        <strain evidence="1 2">RCU-064</strain>
    </source>
</reference>
<organism evidence="1 2">
    <name type="scientific">Streptomyces rugosispiralis</name>
    <dbReference type="NCBI Taxonomy" id="2967341"/>
    <lineage>
        <taxon>Bacteria</taxon>
        <taxon>Bacillati</taxon>
        <taxon>Actinomycetota</taxon>
        <taxon>Actinomycetes</taxon>
        <taxon>Kitasatosporales</taxon>
        <taxon>Streptomycetaceae</taxon>
        <taxon>Streptomyces</taxon>
    </lineage>
</organism>
<proteinExistence type="predicted"/>
<name>A0ABT1V450_9ACTN</name>
<protein>
    <submittedName>
        <fullName evidence="1">Arginine deiminase-related protein</fullName>
    </submittedName>
</protein>
<dbReference type="SUPFAM" id="SSF55909">
    <property type="entry name" value="Pentein"/>
    <property type="match status" value="1"/>
</dbReference>
<evidence type="ECO:0000313" key="2">
    <source>
        <dbReference type="Proteomes" id="UP001204746"/>
    </source>
</evidence>